<name>G4D1I1_9FIRM</name>
<proteinExistence type="predicted"/>
<dbReference type="Proteomes" id="UP000003422">
    <property type="component" value="Unassembled WGS sequence"/>
</dbReference>
<evidence type="ECO:0000256" key="1">
    <source>
        <dbReference type="SAM" id="MobiDB-lite"/>
    </source>
</evidence>
<evidence type="ECO:0000313" key="2">
    <source>
        <dbReference type="EMBL" id="EGY80630.1"/>
    </source>
</evidence>
<reference evidence="2 3" key="1">
    <citation type="submission" date="2011-06" db="EMBL/GenBank/DDBJ databases">
        <authorList>
            <person name="Muzny D."/>
            <person name="Qin X."/>
            <person name="Deng J."/>
            <person name="Jiang H."/>
            <person name="Liu Y."/>
            <person name="Qu J."/>
            <person name="Song X.-Z."/>
            <person name="Zhang L."/>
            <person name="Thornton R."/>
            <person name="Coyle M."/>
            <person name="Francisco L."/>
            <person name="Jackson L."/>
            <person name="Javaid M."/>
            <person name="Korchina V."/>
            <person name="Kovar C."/>
            <person name="Mata R."/>
            <person name="Mathew T."/>
            <person name="Ngo R."/>
            <person name="Nguyen L."/>
            <person name="Nguyen N."/>
            <person name="Okwuonu G."/>
            <person name="Ongeri F."/>
            <person name="Pham C."/>
            <person name="Simmons D."/>
            <person name="Wilczek-Boney K."/>
            <person name="Hale W."/>
            <person name="Jakkamsetti A."/>
            <person name="Pham P."/>
            <person name="Ruth R."/>
            <person name="San Lucas F."/>
            <person name="Warren J."/>
            <person name="Zhang J."/>
            <person name="Zhao Z."/>
            <person name="Zhou C."/>
            <person name="Zhu D."/>
            <person name="Lee S."/>
            <person name="Bess C."/>
            <person name="Blankenburg K."/>
            <person name="Forbes L."/>
            <person name="Fu Q."/>
            <person name="Gubbala S."/>
            <person name="Hirani K."/>
            <person name="Jayaseelan J.C."/>
            <person name="Lara F."/>
            <person name="Munidasa M."/>
            <person name="Palculict T."/>
            <person name="Patil S."/>
            <person name="Pu L.-L."/>
            <person name="Saada N."/>
            <person name="Tang L."/>
            <person name="Weissenberger G."/>
            <person name="Zhu Y."/>
            <person name="Hemphill L."/>
            <person name="Shang Y."/>
            <person name="Youmans B."/>
            <person name="Ayvaz T."/>
            <person name="Ross M."/>
            <person name="Santibanez J."/>
            <person name="Aqrawi P."/>
            <person name="Gross S."/>
            <person name="Joshi V."/>
            <person name="Fowler G."/>
            <person name="Nazareth L."/>
            <person name="Reid J."/>
            <person name="Worley K."/>
            <person name="Petrosino J."/>
            <person name="Highlander S."/>
            <person name="Gibbs R."/>
        </authorList>
    </citation>
    <scope>NUCLEOTIDE SEQUENCE [LARGE SCALE GENOMIC DNA]</scope>
    <source>
        <strain evidence="2 3">ATCC 29427</strain>
    </source>
</reference>
<organism evidence="2 3">
    <name type="scientific">Peptoniphilus indolicus ATCC 29427</name>
    <dbReference type="NCBI Taxonomy" id="997350"/>
    <lineage>
        <taxon>Bacteria</taxon>
        <taxon>Bacillati</taxon>
        <taxon>Bacillota</taxon>
        <taxon>Tissierellia</taxon>
        <taxon>Tissierellales</taxon>
        <taxon>Peptoniphilaceae</taxon>
        <taxon>Peptoniphilus</taxon>
    </lineage>
</organism>
<dbReference type="STRING" id="997350.HMPREF9129_0261"/>
<feature type="region of interest" description="Disordered" evidence="1">
    <location>
        <begin position="1"/>
        <end position="21"/>
    </location>
</feature>
<dbReference type="PATRIC" id="fig|997350.3.peg.253"/>
<accession>G4D1I1</accession>
<dbReference type="eggNOG" id="COG1970">
    <property type="taxonomic scope" value="Bacteria"/>
</dbReference>
<dbReference type="AlphaFoldDB" id="G4D1I1"/>
<protein>
    <submittedName>
        <fullName evidence="2">Large conductance mechanosensitive channel protein</fullName>
    </submittedName>
</protein>
<gene>
    <name evidence="2" type="primary">mscL</name>
    <name evidence="2" type="ORF">HMPREF9129_0261</name>
</gene>
<dbReference type="EMBL" id="AGBB01000019">
    <property type="protein sequence ID" value="EGY80630.1"/>
    <property type="molecule type" value="Genomic_DNA"/>
</dbReference>
<sequence length="48" mass="5556">MIRQINRVKKRFEKEEEEAAPTTKTCPYCKSEVAIDATRCPHCTSELN</sequence>
<evidence type="ECO:0000313" key="3">
    <source>
        <dbReference type="Proteomes" id="UP000003422"/>
    </source>
</evidence>
<dbReference type="HOGENOM" id="CLU_3156062_0_0_9"/>
<comment type="caution">
    <text evidence="2">The sequence shown here is derived from an EMBL/GenBank/DDBJ whole genome shotgun (WGS) entry which is preliminary data.</text>
</comment>
<feature type="compositionally biased region" description="Basic residues" evidence="1">
    <location>
        <begin position="1"/>
        <end position="11"/>
    </location>
</feature>
<keyword evidence="3" id="KW-1185">Reference proteome</keyword>